<dbReference type="Pfam" id="PF00892">
    <property type="entry name" value="EamA"/>
    <property type="match status" value="2"/>
</dbReference>
<feature type="transmembrane region" description="Helical" evidence="2">
    <location>
        <begin position="116"/>
        <end position="137"/>
    </location>
</feature>
<feature type="domain" description="EamA" evidence="3">
    <location>
        <begin position="7"/>
        <end position="133"/>
    </location>
</feature>
<dbReference type="EMBL" id="BAAAKW010000065">
    <property type="protein sequence ID" value="GAA1226079.1"/>
    <property type="molecule type" value="Genomic_DNA"/>
</dbReference>
<dbReference type="Proteomes" id="UP001500943">
    <property type="component" value="Unassembled WGS sequence"/>
</dbReference>
<feature type="transmembrane region" description="Helical" evidence="2">
    <location>
        <begin position="32"/>
        <end position="51"/>
    </location>
</feature>
<proteinExistence type="inferred from homology"/>
<gene>
    <name evidence="4" type="ORF">GCM10009655_25910</name>
</gene>
<accession>A0ABN1VWV6</accession>
<organism evidence="4 5">
    <name type="scientific">Rhodoglobus aureus</name>
    <dbReference type="NCBI Taxonomy" id="191497"/>
    <lineage>
        <taxon>Bacteria</taxon>
        <taxon>Bacillati</taxon>
        <taxon>Actinomycetota</taxon>
        <taxon>Actinomycetes</taxon>
        <taxon>Micrococcales</taxon>
        <taxon>Microbacteriaceae</taxon>
        <taxon>Rhodoglobus</taxon>
    </lineage>
</organism>
<evidence type="ECO:0000256" key="2">
    <source>
        <dbReference type="SAM" id="Phobius"/>
    </source>
</evidence>
<comment type="similarity">
    <text evidence="1">Belongs to the EamA transporter family.</text>
</comment>
<feature type="transmembrane region" description="Helical" evidence="2">
    <location>
        <begin position="63"/>
        <end position="84"/>
    </location>
</feature>
<dbReference type="InterPro" id="IPR037185">
    <property type="entry name" value="EmrE-like"/>
</dbReference>
<evidence type="ECO:0000259" key="3">
    <source>
        <dbReference type="Pfam" id="PF00892"/>
    </source>
</evidence>
<evidence type="ECO:0000313" key="5">
    <source>
        <dbReference type="Proteomes" id="UP001500943"/>
    </source>
</evidence>
<feature type="transmembrane region" description="Helical" evidence="2">
    <location>
        <begin position="6"/>
        <end position="25"/>
    </location>
</feature>
<evidence type="ECO:0000256" key="1">
    <source>
        <dbReference type="ARBA" id="ARBA00007362"/>
    </source>
</evidence>
<keyword evidence="5" id="KW-1185">Reference proteome</keyword>
<sequence>MTGLVGLALLASVFFGVSDFLGGTLSRKLPMLTVLFLSQIVAIVSLTPQAIIDPYDFSATPSIMWGLIAGFAAAIAVSSLFKALAIGTMGVIAPITSLSVLVPVAVGLSMGDQLTLVLGLGLVAAVIGTVLASGPEINRTVPSAGGGRAILLGGVAAIFFGVANLAIALGSATSVTTTLLTDAVTVLVLYSVGLLIFRQVPRARGLSLLGIAAIGVLGFAANISFAFASLSGALSVVAVLASLYPVITALLGWRIHKERLMRIQVVGVALVVAGVAAIAATS</sequence>
<dbReference type="RefSeq" id="WP_343926502.1">
    <property type="nucleotide sequence ID" value="NZ_BAAAKW010000065.1"/>
</dbReference>
<keyword evidence="2" id="KW-1133">Transmembrane helix</keyword>
<feature type="transmembrane region" description="Helical" evidence="2">
    <location>
        <begin position="208"/>
        <end position="227"/>
    </location>
</feature>
<keyword evidence="2" id="KW-0472">Membrane</keyword>
<feature type="transmembrane region" description="Helical" evidence="2">
    <location>
        <begin position="175"/>
        <end position="196"/>
    </location>
</feature>
<evidence type="ECO:0000313" key="4">
    <source>
        <dbReference type="EMBL" id="GAA1226079.1"/>
    </source>
</evidence>
<comment type="caution">
    <text evidence="4">The sequence shown here is derived from an EMBL/GenBank/DDBJ whole genome shotgun (WGS) entry which is preliminary data.</text>
</comment>
<feature type="domain" description="EamA" evidence="3">
    <location>
        <begin position="149"/>
        <end position="278"/>
    </location>
</feature>
<name>A0ABN1VWV6_9MICO</name>
<dbReference type="InterPro" id="IPR000620">
    <property type="entry name" value="EamA_dom"/>
</dbReference>
<feature type="transmembrane region" description="Helical" evidence="2">
    <location>
        <begin position="149"/>
        <end position="169"/>
    </location>
</feature>
<feature type="transmembrane region" description="Helical" evidence="2">
    <location>
        <begin position="91"/>
        <end position="110"/>
    </location>
</feature>
<keyword evidence="2" id="KW-0812">Transmembrane</keyword>
<protein>
    <submittedName>
        <fullName evidence="4">EamA family transporter</fullName>
    </submittedName>
</protein>
<feature type="transmembrane region" description="Helical" evidence="2">
    <location>
        <begin position="233"/>
        <end position="253"/>
    </location>
</feature>
<reference evidence="4 5" key="1">
    <citation type="journal article" date="2019" name="Int. J. Syst. Evol. Microbiol.">
        <title>The Global Catalogue of Microorganisms (GCM) 10K type strain sequencing project: providing services to taxonomists for standard genome sequencing and annotation.</title>
        <authorList>
            <consortium name="The Broad Institute Genomics Platform"/>
            <consortium name="The Broad Institute Genome Sequencing Center for Infectious Disease"/>
            <person name="Wu L."/>
            <person name="Ma J."/>
        </authorList>
    </citation>
    <scope>NUCLEOTIDE SEQUENCE [LARGE SCALE GENOMIC DNA]</scope>
    <source>
        <strain evidence="4 5">JCM 12762</strain>
    </source>
</reference>
<dbReference type="SUPFAM" id="SSF103481">
    <property type="entry name" value="Multidrug resistance efflux transporter EmrE"/>
    <property type="match status" value="1"/>
</dbReference>
<feature type="transmembrane region" description="Helical" evidence="2">
    <location>
        <begin position="260"/>
        <end position="280"/>
    </location>
</feature>